<dbReference type="PANTHER" id="PTHR31425:SF52">
    <property type="entry name" value="MULTIPLE C2 DOMAIN AND TRANSMEMBRANE REGION PROTEIN 7"/>
    <property type="match status" value="1"/>
</dbReference>
<feature type="compositionally biased region" description="Low complexity" evidence="6">
    <location>
        <begin position="217"/>
        <end position="226"/>
    </location>
</feature>
<dbReference type="eggNOG" id="ENOG502QUDY">
    <property type="taxonomic scope" value="Eukaryota"/>
</dbReference>
<evidence type="ECO:0000256" key="5">
    <source>
        <dbReference type="ARBA" id="ARBA00023136"/>
    </source>
</evidence>
<keyword evidence="2 7" id="KW-0812">Transmembrane</keyword>
<evidence type="ECO:0000256" key="2">
    <source>
        <dbReference type="ARBA" id="ARBA00022692"/>
    </source>
</evidence>
<evidence type="ECO:0000256" key="1">
    <source>
        <dbReference type="ARBA" id="ARBA00004141"/>
    </source>
</evidence>
<sequence>MKLVVEVVGAHDLPARRGRVTPFVQVAFGGQRHATGVRPGEANPTWNETVVFVVDAIVGRLSDRSIDVGVYHRRASGGKSCLGRVRLFGAAVAPSAEEAVLLRCPLDKPRFFAPARGEVALRLYLAPYGPPATLAAAGNAYSSTYATTFNDTASMAGGPETVVGGADTQSSPAPVTKKKEPVQEPAVHVFNSIPTQSSTGSLIFPPPPPPSMPPPTGAAKATKKAAPGTAGDAKAAEYLMVDKLEFLYVNVVRARGLSGTDLTLGTDPYVEVRVGNYSAVTRHLVRNHEPEWNQVFAFSKDQLQADNVELIVKDKNLIVWDSIVGKADLSIAEVPSLALPNRPLAPQWYRLKGAKGQWTGGEVNVAAWKGSQSDEAFAGALHAGAHDLALPAVAATQTKSYYAPRLCYLRCHVIAAQDLVHPESSRRSRMSVLARVQLGAQRLSTRASPSARWDENFFLVAAWPFDEPLEIAVMDIASPERHELLGEVTFPRGSIKVQQFDKTKFMPPAPLWYDLNLPRSSDGGGDGEGDARDRGRRHDFSRKIQLRVYYDAAYHVLDEAMSYASDFQPSAKSLRSQAIGVLELAVLRATGLRSTKRPNGGRVAVNAYCVAKYGHKWIRTRTLLDTASPSWQEQFTFDVFDPCTVLTVALFDNSQLSDEASRRGDTDAPLGKVRIRVSTLASGRTYEQPYSLFVVHPTGLLRCGELHLAVRFTHTAWLNMISLYLRPMLPNQHFAKPIPTHLVPRLRRHAADAIASRLARAEPPLLPGVVHYVLRDPSTYPRPDVSQDYAYSMRRSLAACARLRDVLAPLAAFGRWFRGVRDWDNPVTTVLVLIVFFVLVWMPSLIISTFFLYLFSLGVWNFWRRPARPAQMEHYSDGVPQAMFEEEFDAGFPSGTTPEALHERYWRLRGTATSIQVFIGDVASKGERVHALLAWRDGRATVIALVVVAALTVVTYAVPFRALVSVTGVYVMRHPLLRRKEPSALMSFFRRLPSDAEVML</sequence>
<feature type="compositionally biased region" description="Pro residues" evidence="6">
    <location>
        <begin position="207"/>
        <end position="216"/>
    </location>
</feature>
<keyword evidence="5 7" id="KW-0472">Membrane</keyword>
<feature type="domain" description="C2" evidence="8">
    <location>
        <begin position="1"/>
        <end position="102"/>
    </location>
</feature>
<dbReference type="ExpressionAtlas" id="K7U540">
    <property type="expression patterns" value="baseline and differential"/>
</dbReference>
<dbReference type="SMR" id="K7U540"/>
<dbReference type="PANTHER" id="PTHR31425">
    <property type="entry name" value="PHOSPHORIBOSYLANTHRANILATE TRANSFERASE ISOFORM 1"/>
    <property type="match status" value="1"/>
</dbReference>
<dbReference type="PROSITE" id="PS50004">
    <property type="entry name" value="C2"/>
    <property type="match status" value="4"/>
</dbReference>
<keyword evidence="9" id="KW-0328">Glycosyltransferase</keyword>
<dbReference type="PaxDb" id="4577-GRMZM2G000195_P01"/>
<accession>K7U540</accession>
<evidence type="ECO:0000313" key="9">
    <source>
        <dbReference type="EMBL" id="AQK58636.1"/>
    </source>
</evidence>
<feature type="domain" description="C2" evidence="8">
    <location>
        <begin position="563"/>
        <end position="690"/>
    </location>
</feature>
<feature type="region of interest" description="Disordered" evidence="6">
    <location>
        <begin position="207"/>
        <end position="226"/>
    </location>
</feature>
<keyword evidence="3" id="KW-0677">Repeat</keyword>
<dbReference type="InterPro" id="IPR013583">
    <property type="entry name" value="MCTP_C"/>
</dbReference>
<evidence type="ECO:0000256" key="3">
    <source>
        <dbReference type="ARBA" id="ARBA00022737"/>
    </source>
</evidence>
<reference evidence="9" key="1">
    <citation type="submission" date="2015-12" db="EMBL/GenBank/DDBJ databases">
        <title>Update maize B73 reference genome by single molecule sequencing technologies.</title>
        <authorList>
            <consortium name="Maize Genome Sequencing Project"/>
            <person name="Ware D."/>
        </authorList>
    </citation>
    <scope>NUCLEOTIDE SEQUENCE</scope>
    <source>
        <tissue evidence="9">Seedling</tissue>
    </source>
</reference>
<dbReference type="Gene3D" id="2.60.40.150">
    <property type="entry name" value="C2 domain"/>
    <property type="match status" value="4"/>
</dbReference>
<feature type="transmembrane region" description="Helical" evidence="7">
    <location>
        <begin position="830"/>
        <end position="863"/>
    </location>
</feature>
<name>K7U540_MAIZE</name>
<evidence type="ECO:0000256" key="7">
    <source>
        <dbReference type="SAM" id="Phobius"/>
    </source>
</evidence>
<dbReference type="GO" id="GO:0016757">
    <property type="term" value="F:glycosyltransferase activity"/>
    <property type="evidence" value="ECO:0007669"/>
    <property type="project" value="UniProtKB-KW"/>
</dbReference>
<evidence type="ECO:0000259" key="8">
    <source>
        <dbReference type="PROSITE" id="PS50004"/>
    </source>
</evidence>
<dbReference type="OMA" id="HEPEWNQ"/>
<dbReference type="STRING" id="4577.K7U540"/>
<evidence type="ECO:0000256" key="6">
    <source>
        <dbReference type="SAM" id="MobiDB-lite"/>
    </source>
</evidence>
<dbReference type="InParanoid" id="K7U540"/>
<evidence type="ECO:0000256" key="4">
    <source>
        <dbReference type="ARBA" id="ARBA00022989"/>
    </source>
</evidence>
<keyword evidence="9" id="KW-0808">Transferase</keyword>
<organism evidence="9">
    <name type="scientific">Zea mays</name>
    <name type="common">Maize</name>
    <dbReference type="NCBI Taxonomy" id="4577"/>
    <lineage>
        <taxon>Eukaryota</taxon>
        <taxon>Viridiplantae</taxon>
        <taxon>Streptophyta</taxon>
        <taxon>Embryophyta</taxon>
        <taxon>Tracheophyta</taxon>
        <taxon>Spermatophyta</taxon>
        <taxon>Magnoliopsida</taxon>
        <taxon>Liliopsida</taxon>
        <taxon>Poales</taxon>
        <taxon>Poaceae</taxon>
        <taxon>PACMAD clade</taxon>
        <taxon>Panicoideae</taxon>
        <taxon>Andropogonodae</taxon>
        <taxon>Andropogoneae</taxon>
        <taxon>Tripsacinae</taxon>
        <taxon>Zea</taxon>
    </lineage>
</organism>
<keyword evidence="4 7" id="KW-1133">Transmembrane helix</keyword>
<dbReference type="SMART" id="SM00239">
    <property type="entry name" value="C2"/>
    <property type="match status" value="4"/>
</dbReference>
<dbReference type="GO" id="GO:0016020">
    <property type="term" value="C:membrane"/>
    <property type="evidence" value="ECO:0007669"/>
    <property type="project" value="UniProtKB-SubCell"/>
</dbReference>
<feature type="domain" description="C2" evidence="8">
    <location>
        <begin position="228"/>
        <end position="349"/>
    </location>
</feature>
<dbReference type="SUPFAM" id="SSF49562">
    <property type="entry name" value="C2 domain (Calcium/lipid-binding domain, CaLB)"/>
    <property type="match status" value="4"/>
</dbReference>
<gene>
    <name evidence="9" type="ORF">ZEAMMB73_Zm00001d053062</name>
</gene>
<feature type="transmembrane region" description="Helical" evidence="7">
    <location>
        <begin position="942"/>
        <end position="964"/>
    </location>
</feature>
<protein>
    <submittedName>
        <fullName evidence="9">C2 calcium/lipid-binding plant phosphoribosyltransferase family protein</fullName>
    </submittedName>
</protein>
<dbReference type="InterPro" id="IPR047259">
    <property type="entry name" value="QUIRKY-like"/>
</dbReference>
<dbReference type="Pfam" id="PF08372">
    <property type="entry name" value="PRT_C"/>
    <property type="match status" value="1"/>
</dbReference>
<dbReference type="HOGENOM" id="CLU_003762_1_0_1"/>
<comment type="subcellular location">
    <subcellularLocation>
        <location evidence="1">Membrane</location>
        <topology evidence="1">Multi-pass membrane protein</topology>
    </subcellularLocation>
</comment>
<feature type="domain" description="C2" evidence="8">
    <location>
        <begin position="387"/>
        <end position="513"/>
    </location>
</feature>
<proteinExistence type="predicted"/>
<dbReference type="Pfam" id="PF00168">
    <property type="entry name" value="C2"/>
    <property type="match status" value="4"/>
</dbReference>
<dbReference type="InterPro" id="IPR035892">
    <property type="entry name" value="C2_domain_sf"/>
</dbReference>
<dbReference type="InterPro" id="IPR000008">
    <property type="entry name" value="C2_dom"/>
</dbReference>
<dbReference type="EMBL" id="CM000780">
    <property type="protein sequence ID" value="AQK58636.1"/>
    <property type="molecule type" value="Genomic_DNA"/>
</dbReference>
<dbReference type="AlphaFoldDB" id="K7U540"/>